<evidence type="ECO:0000259" key="13">
    <source>
        <dbReference type="PROSITE" id="PS51918"/>
    </source>
</evidence>
<dbReference type="SFLD" id="SFLDG01067">
    <property type="entry name" value="SPASM/twitch_domain_containing"/>
    <property type="match status" value="1"/>
</dbReference>
<evidence type="ECO:0000256" key="11">
    <source>
        <dbReference type="ARBA" id="ARBA00048697"/>
    </source>
</evidence>
<dbReference type="InterPro" id="IPR013785">
    <property type="entry name" value="Aldolase_TIM"/>
</dbReference>
<dbReference type="InterPro" id="IPR006638">
    <property type="entry name" value="Elp3/MiaA/NifB-like_rSAM"/>
</dbReference>
<feature type="binding site" evidence="12">
    <location>
        <position position="30"/>
    </location>
    <ligand>
        <name>S-adenosyl-L-methionine</name>
        <dbReference type="ChEBI" id="CHEBI:59789"/>
    </ligand>
</feature>
<dbReference type="SFLD" id="SFLDG01383">
    <property type="entry name" value="cyclic_pyranopterin_phosphate"/>
    <property type="match status" value="1"/>
</dbReference>
<dbReference type="SFLD" id="SFLDG01386">
    <property type="entry name" value="main_SPASM_domain-containing"/>
    <property type="match status" value="1"/>
</dbReference>
<dbReference type="Proteomes" id="UP000017640">
    <property type="component" value="Chromosome"/>
</dbReference>
<evidence type="ECO:0000256" key="12">
    <source>
        <dbReference type="HAMAP-Rule" id="MF_01225"/>
    </source>
</evidence>
<dbReference type="Pfam" id="PF04055">
    <property type="entry name" value="Radical_SAM"/>
    <property type="match status" value="1"/>
</dbReference>
<dbReference type="Pfam" id="PF06463">
    <property type="entry name" value="Mob_synth_C"/>
    <property type="match status" value="1"/>
</dbReference>
<reference evidence="14 15" key="1">
    <citation type="journal article" date="2013" name="BMC Genomics">
        <title>Genomes of "Spiribacter", a streamlined, successful halophilic bacterium.</title>
        <authorList>
            <person name="Lopez-Perez M."/>
            <person name="Ghai R."/>
            <person name="Leon M.J."/>
            <person name="Rodriguez-Olmos A."/>
            <person name="Copa-Patino J.L."/>
            <person name="Soliveri J."/>
            <person name="Sanchez-Porro C."/>
            <person name="Ventosa A."/>
            <person name="Rodriguez-Valera F."/>
        </authorList>
    </citation>
    <scope>NUCLEOTIDE SEQUENCE [LARGE SCALE GENOMIC DNA]</scope>
    <source>
        <strain evidence="14 15">UAH-SP71</strain>
    </source>
</reference>
<dbReference type="PANTHER" id="PTHR22960:SF0">
    <property type="entry name" value="MOLYBDENUM COFACTOR BIOSYNTHESIS PROTEIN 1"/>
    <property type="match status" value="1"/>
</dbReference>
<dbReference type="InterPro" id="IPR007197">
    <property type="entry name" value="rSAM"/>
</dbReference>
<dbReference type="PANTHER" id="PTHR22960">
    <property type="entry name" value="MOLYBDOPTERIN COFACTOR SYNTHESIS PROTEIN A"/>
    <property type="match status" value="1"/>
</dbReference>
<keyword evidence="4 12" id="KW-0479">Metal-binding</keyword>
<dbReference type="AlphaFoldDB" id="U5T1C3"/>
<evidence type="ECO:0000256" key="6">
    <source>
        <dbReference type="ARBA" id="ARBA00023004"/>
    </source>
</evidence>
<keyword evidence="8 12" id="KW-0342">GTP-binding</keyword>
<keyword evidence="10 12" id="KW-0456">Lyase</keyword>
<dbReference type="Gene3D" id="3.20.20.70">
    <property type="entry name" value="Aldolase class I"/>
    <property type="match status" value="1"/>
</dbReference>
<evidence type="ECO:0000256" key="3">
    <source>
        <dbReference type="ARBA" id="ARBA00022691"/>
    </source>
</evidence>
<dbReference type="InterPro" id="IPR050105">
    <property type="entry name" value="MoCo_biosynth_MoaA/MoaC"/>
</dbReference>
<feature type="binding site" evidence="12">
    <location>
        <position position="71"/>
    </location>
    <ligand>
        <name>GTP</name>
        <dbReference type="ChEBI" id="CHEBI:37565"/>
    </ligand>
</feature>
<dbReference type="UniPathway" id="UPA00344"/>
<proteinExistence type="inferred from homology"/>
<keyword evidence="9 12" id="KW-0501">Molybdenum cofactor biosynthesis</keyword>
<dbReference type="GO" id="GO:0005525">
    <property type="term" value="F:GTP binding"/>
    <property type="evidence" value="ECO:0007669"/>
    <property type="project" value="UniProtKB-UniRule"/>
</dbReference>
<feature type="binding site" evidence="12">
    <location>
        <position position="266"/>
    </location>
    <ligand>
        <name>[4Fe-4S] cluster</name>
        <dbReference type="ChEBI" id="CHEBI:49883"/>
        <label>2</label>
        <note>4Fe-4S-substrate</note>
    </ligand>
</feature>
<sequence>MTQPITDQYDRPLRDLRISLTDRCNFRCGYCMPRALFGADHAFLPRRELLSFEEIARLAAVFSRIGVRKLRLTGGEPLLRRGLETLVEQLRGIPGIDDISLTTNASLLTREKAHALRAAGLDRITVSLDGIDDTTFQRMNDVGFPVARVLAGIDNAEAAGLGPIKINMVVQKGVNDHDIPAMAAHFRGTAHIVRFIEYMDVGNSNGWRYDHVVPSREVLDGIEARWPVEPLAPNERGEVASRYRYRDGGGEIGLISSVTQPFCGTCKRARLSAEGRLYTCLFASDGHDLRQRLREGGVTRSSTRR</sequence>
<feature type="binding site" evidence="12">
    <location>
        <position position="28"/>
    </location>
    <ligand>
        <name>[4Fe-4S] cluster</name>
        <dbReference type="ChEBI" id="CHEBI:49883"/>
        <label>1</label>
        <note>4Fe-4S-S-AdoMet</note>
    </ligand>
</feature>
<dbReference type="InterPro" id="IPR000385">
    <property type="entry name" value="MoaA_NifB_PqqE_Fe-S-bd_CS"/>
</dbReference>
<dbReference type="eggNOG" id="COG2896">
    <property type="taxonomic scope" value="Bacteria"/>
</dbReference>
<feature type="binding site" evidence="12">
    <location>
        <position position="102"/>
    </location>
    <ligand>
        <name>GTP</name>
        <dbReference type="ChEBI" id="CHEBI:37565"/>
    </ligand>
</feature>
<dbReference type="GO" id="GO:0061798">
    <property type="term" value="F:GTP 3',8'-cyclase activity"/>
    <property type="evidence" value="ECO:0007669"/>
    <property type="project" value="UniProtKB-UniRule"/>
</dbReference>
<dbReference type="KEGG" id="spiu:SPICUR_00235"/>
<dbReference type="NCBIfam" id="TIGR02666">
    <property type="entry name" value="moaA"/>
    <property type="match status" value="1"/>
</dbReference>
<feature type="binding site" evidence="12">
    <location>
        <position position="17"/>
    </location>
    <ligand>
        <name>GTP</name>
        <dbReference type="ChEBI" id="CHEBI:37565"/>
    </ligand>
</feature>
<dbReference type="EMBL" id="CP005990">
    <property type="protein sequence ID" value="AGY91076.1"/>
    <property type="molecule type" value="Genomic_DNA"/>
</dbReference>
<comment type="pathway">
    <text evidence="12">Cofactor biosynthesis; molybdopterin biosynthesis.</text>
</comment>
<dbReference type="PATRIC" id="fig|1335757.3.peg.47"/>
<keyword evidence="15" id="KW-1185">Reference proteome</keyword>
<dbReference type="PROSITE" id="PS51918">
    <property type="entry name" value="RADICAL_SAM"/>
    <property type="match status" value="1"/>
</dbReference>
<dbReference type="CDD" id="cd21117">
    <property type="entry name" value="Twitch_MoaA"/>
    <property type="match status" value="1"/>
</dbReference>
<dbReference type="SUPFAM" id="SSF102114">
    <property type="entry name" value="Radical SAM enzymes"/>
    <property type="match status" value="1"/>
</dbReference>
<evidence type="ECO:0000256" key="1">
    <source>
        <dbReference type="ARBA" id="ARBA00012167"/>
    </source>
</evidence>
<evidence type="ECO:0000256" key="9">
    <source>
        <dbReference type="ARBA" id="ARBA00023150"/>
    </source>
</evidence>
<keyword evidence="5 12" id="KW-0547">Nucleotide-binding</keyword>
<keyword evidence="6 12" id="KW-0408">Iron</keyword>
<dbReference type="InterPro" id="IPR013483">
    <property type="entry name" value="MoaA"/>
</dbReference>
<dbReference type="SFLD" id="SFLDS00029">
    <property type="entry name" value="Radical_SAM"/>
    <property type="match status" value="1"/>
</dbReference>
<evidence type="ECO:0000256" key="7">
    <source>
        <dbReference type="ARBA" id="ARBA00023014"/>
    </source>
</evidence>
<feature type="binding site" evidence="12">
    <location>
        <position position="75"/>
    </location>
    <ligand>
        <name>S-adenosyl-L-methionine</name>
        <dbReference type="ChEBI" id="CHEBI:59789"/>
    </ligand>
</feature>
<name>U5T1C3_9GAMM</name>
<dbReference type="STRING" id="1335757.SPICUR_00235"/>
<feature type="domain" description="Radical SAM core" evidence="13">
    <location>
        <begin position="8"/>
        <end position="238"/>
    </location>
</feature>
<dbReference type="EC" id="4.1.99.22" evidence="1 12"/>
<feature type="binding site" evidence="12">
    <location>
        <position position="31"/>
    </location>
    <ligand>
        <name>[4Fe-4S] cluster</name>
        <dbReference type="ChEBI" id="CHEBI:49883"/>
        <label>1</label>
        <note>4Fe-4S-S-AdoMet</note>
    </ligand>
</feature>
<evidence type="ECO:0000313" key="14">
    <source>
        <dbReference type="EMBL" id="AGY91076.1"/>
    </source>
</evidence>
<protein>
    <recommendedName>
        <fullName evidence="1 12">GTP 3',8-cyclase</fullName>
        <ecNumber evidence="1 12">4.1.99.22</ecNumber>
    </recommendedName>
    <alternativeName>
        <fullName evidence="12">Molybdenum cofactor biosynthesis protein A</fullName>
    </alternativeName>
</protein>
<comment type="subunit">
    <text evidence="12">Monomer and homodimer.</text>
</comment>
<evidence type="ECO:0000313" key="15">
    <source>
        <dbReference type="Proteomes" id="UP000017640"/>
    </source>
</evidence>
<feature type="binding site" evidence="12">
    <location>
        <position position="127"/>
    </location>
    <ligand>
        <name>S-adenosyl-L-methionine</name>
        <dbReference type="ChEBI" id="CHEBI:59789"/>
    </ligand>
</feature>
<keyword evidence="3 12" id="KW-0949">S-adenosyl-L-methionine</keyword>
<dbReference type="PROSITE" id="PS01305">
    <property type="entry name" value="MOAA_NIFB_PQQE"/>
    <property type="match status" value="1"/>
</dbReference>
<comment type="function">
    <text evidence="12">Catalyzes the cyclization of GTP to (8S)-3',8-cyclo-7,8-dihydroguanosine 5'-triphosphate.</text>
</comment>
<dbReference type="GO" id="GO:0046872">
    <property type="term" value="F:metal ion binding"/>
    <property type="evidence" value="ECO:0007669"/>
    <property type="project" value="UniProtKB-KW"/>
</dbReference>
<feature type="binding site" evidence="12">
    <location>
        <position position="280"/>
    </location>
    <ligand>
        <name>[4Fe-4S] cluster</name>
        <dbReference type="ChEBI" id="CHEBI:49883"/>
        <label>2</label>
        <note>4Fe-4S-substrate</note>
    </ligand>
</feature>
<dbReference type="GO" id="GO:0006777">
    <property type="term" value="P:Mo-molybdopterin cofactor biosynthetic process"/>
    <property type="evidence" value="ECO:0007669"/>
    <property type="project" value="UniProtKB-UniRule"/>
</dbReference>
<accession>U5T1C3</accession>
<organism evidence="14 15">
    <name type="scientific">Spiribacter curvatus</name>
    <dbReference type="NCBI Taxonomy" id="1335757"/>
    <lineage>
        <taxon>Bacteria</taxon>
        <taxon>Pseudomonadati</taxon>
        <taxon>Pseudomonadota</taxon>
        <taxon>Gammaproteobacteria</taxon>
        <taxon>Chromatiales</taxon>
        <taxon>Ectothiorhodospiraceae</taxon>
        <taxon>Spiribacter</taxon>
    </lineage>
</organism>
<keyword evidence="7 12" id="KW-0411">Iron-sulfur</keyword>
<feature type="binding site" evidence="12">
    <location>
        <begin position="268"/>
        <end position="270"/>
    </location>
    <ligand>
        <name>GTP</name>
        <dbReference type="ChEBI" id="CHEBI:37565"/>
    </ligand>
</feature>
<evidence type="ECO:0000256" key="2">
    <source>
        <dbReference type="ARBA" id="ARBA00022485"/>
    </source>
</evidence>
<comment type="cofactor">
    <cofactor evidence="12">
        <name>[4Fe-4S] cluster</name>
        <dbReference type="ChEBI" id="CHEBI:49883"/>
    </cofactor>
    <text evidence="12">Binds 2 [4Fe-4S] clusters. Binds 1 [4Fe-4S] cluster coordinated with 3 cysteines and an exchangeable S-adenosyl-L-methionine and 1 [4Fe-4S] cluster coordinated with 3 cysteines and the GTP-derived substrate.</text>
</comment>
<dbReference type="InterPro" id="IPR010505">
    <property type="entry name" value="MoaA_twitch"/>
</dbReference>
<dbReference type="CDD" id="cd01335">
    <property type="entry name" value="Radical_SAM"/>
    <property type="match status" value="1"/>
</dbReference>
<evidence type="ECO:0000256" key="8">
    <source>
        <dbReference type="ARBA" id="ARBA00023134"/>
    </source>
</evidence>
<dbReference type="RefSeq" id="WP_023364829.1">
    <property type="nucleotide sequence ID" value="NC_022664.1"/>
</dbReference>
<feature type="binding site" evidence="12">
    <location>
        <position position="263"/>
    </location>
    <ligand>
        <name>[4Fe-4S] cluster</name>
        <dbReference type="ChEBI" id="CHEBI:49883"/>
        <label>2</label>
        <note>4Fe-4S-substrate</note>
    </ligand>
</feature>
<dbReference type="HOGENOM" id="CLU_009273_0_1_6"/>
<comment type="catalytic activity">
    <reaction evidence="11 12">
        <text>GTP + AH2 + S-adenosyl-L-methionine = (8S)-3',8-cyclo-7,8-dihydroguanosine 5'-triphosphate + 5'-deoxyadenosine + L-methionine + A + H(+)</text>
        <dbReference type="Rhea" id="RHEA:49576"/>
        <dbReference type="ChEBI" id="CHEBI:13193"/>
        <dbReference type="ChEBI" id="CHEBI:15378"/>
        <dbReference type="ChEBI" id="CHEBI:17319"/>
        <dbReference type="ChEBI" id="CHEBI:17499"/>
        <dbReference type="ChEBI" id="CHEBI:37565"/>
        <dbReference type="ChEBI" id="CHEBI:57844"/>
        <dbReference type="ChEBI" id="CHEBI:59789"/>
        <dbReference type="ChEBI" id="CHEBI:131766"/>
        <dbReference type="EC" id="4.1.99.22"/>
    </reaction>
</comment>
<dbReference type="GO" id="GO:0061799">
    <property type="term" value="F:cyclic pyranopterin monophosphate synthase activity"/>
    <property type="evidence" value="ECO:0007669"/>
    <property type="project" value="TreeGrafter"/>
</dbReference>
<dbReference type="InterPro" id="IPR058240">
    <property type="entry name" value="rSAM_sf"/>
</dbReference>
<comment type="similarity">
    <text evidence="12">Belongs to the radical SAM superfamily. MoaA family.</text>
</comment>
<keyword evidence="2 12" id="KW-0004">4Fe-4S</keyword>
<evidence type="ECO:0000256" key="10">
    <source>
        <dbReference type="ARBA" id="ARBA00023239"/>
    </source>
</evidence>
<feature type="binding site" evidence="12">
    <location>
        <position position="165"/>
    </location>
    <ligand>
        <name>GTP</name>
        <dbReference type="ChEBI" id="CHEBI:37565"/>
    </ligand>
</feature>
<dbReference type="GO" id="GO:1904047">
    <property type="term" value="F:S-adenosyl-L-methionine binding"/>
    <property type="evidence" value="ECO:0007669"/>
    <property type="project" value="UniProtKB-UniRule"/>
</dbReference>
<evidence type="ECO:0000256" key="5">
    <source>
        <dbReference type="ARBA" id="ARBA00022741"/>
    </source>
</evidence>
<dbReference type="SMART" id="SM00729">
    <property type="entry name" value="Elp3"/>
    <property type="match status" value="1"/>
</dbReference>
<feature type="binding site" evidence="12">
    <location>
        <position position="199"/>
    </location>
    <ligand>
        <name>S-adenosyl-L-methionine</name>
        <dbReference type="ChEBI" id="CHEBI:59789"/>
    </ligand>
</feature>
<dbReference type="GO" id="GO:0051539">
    <property type="term" value="F:4 iron, 4 sulfur cluster binding"/>
    <property type="evidence" value="ECO:0007669"/>
    <property type="project" value="UniProtKB-UniRule"/>
</dbReference>
<gene>
    <name evidence="12" type="primary">moaA</name>
    <name evidence="14" type="ORF">SPICUR_00235</name>
</gene>
<dbReference type="HAMAP" id="MF_01225_B">
    <property type="entry name" value="MoaA_B"/>
    <property type="match status" value="1"/>
</dbReference>
<dbReference type="InterPro" id="IPR040064">
    <property type="entry name" value="MoaA-like"/>
</dbReference>
<evidence type="ECO:0000256" key="4">
    <source>
        <dbReference type="ARBA" id="ARBA00022723"/>
    </source>
</evidence>
<feature type="binding site" evidence="12">
    <location>
        <position position="24"/>
    </location>
    <ligand>
        <name>[4Fe-4S] cluster</name>
        <dbReference type="ChEBI" id="CHEBI:49883"/>
        <label>1</label>
        <note>4Fe-4S-S-AdoMet</note>
    </ligand>
</feature>